<evidence type="ECO:0000256" key="1">
    <source>
        <dbReference type="SAM" id="Phobius"/>
    </source>
</evidence>
<evidence type="ECO:0000313" key="3">
    <source>
        <dbReference type="Proteomes" id="UP000282985"/>
    </source>
</evidence>
<feature type="transmembrane region" description="Helical" evidence="1">
    <location>
        <begin position="161"/>
        <end position="179"/>
    </location>
</feature>
<feature type="transmembrane region" description="Helical" evidence="1">
    <location>
        <begin position="137"/>
        <end position="155"/>
    </location>
</feature>
<comment type="caution">
    <text evidence="2">The sequence shown here is derived from an EMBL/GenBank/DDBJ whole genome shotgun (WGS) entry which is preliminary data.</text>
</comment>
<gene>
    <name evidence="2" type="ORF">DLK05_11485</name>
</gene>
<organism evidence="2 3">
    <name type="scientific">Ancylomarina longa</name>
    <dbReference type="NCBI Taxonomy" id="2487017"/>
    <lineage>
        <taxon>Bacteria</taxon>
        <taxon>Pseudomonadati</taxon>
        <taxon>Bacteroidota</taxon>
        <taxon>Bacteroidia</taxon>
        <taxon>Marinilabiliales</taxon>
        <taxon>Marinifilaceae</taxon>
        <taxon>Ancylomarina</taxon>
    </lineage>
</organism>
<keyword evidence="1" id="KW-0812">Transmembrane</keyword>
<dbReference type="RefSeq" id="WP_127344114.1">
    <property type="nucleotide sequence ID" value="NZ_RJJX01000015.1"/>
</dbReference>
<reference evidence="2 3" key="1">
    <citation type="submission" date="2018-11" db="EMBL/GenBank/DDBJ databases">
        <title>Parancylomarina longa gen. nov., sp. nov., isolated from sediments of southern Okinawa.</title>
        <authorList>
            <person name="Fu T."/>
        </authorList>
    </citation>
    <scope>NUCLEOTIDE SEQUENCE [LARGE SCALE GENOMIC DNA]</scope>
    <source>
        <strain evidence="2 3">T3-2 S1-C</strain>
    </source>
</reference>
<keyword evidence="1" id="KW-1133">Transmembrane helix</keyword>
<keyword evidence="3" id="KW-1185">Reference proteome</keyword>
<sequence length="194" mass="22595">MQKLIGFNIKRNKKLLVADIIKFFEVRGYELTDANAIGMVFRRGTVLGNFFYLNPIKWNTKVNIEIIKKERMDYDIFATYNFSTLDPFLLREENEYFNAETNAFSKAIQEFDVNVDQVEELALQSSNSNYQYMLKSLPAGVLISILLLFLINTLMKDSLPIWIASIICATTILLTYFLWIKLKNNKSNYPDTKQ</sequence>
<proteinExistence type="predicted"/>
<dbReference type="AlphaFoldDB" id="A0A434ATQ0"/>
<dbReference type="EMBL" id="RJJX01000015">
    <property type="protein sequence ID" value="RUT77812.1"/>
    <property type="molecule type" value="Genomic_DNA"/>
</dbReference>
<protein>
    <recommendedName>
        <fullName evidence="4">DUF2812 domain-containing protein</fullName>
    </recommendedName>
</protein>
<name>A0A434ATQ0_9BACT</name>
<evidence type="ECO:0000313" key="2">
    <source>
        <dbReference type="EMBL" id="RUT77812.1"/>
    </source>
</evidence>
<accession>A0A434ATQ0</accession>
<keyword evidence="1" id="KW-0472">Membrane</keyword>
<evidence type="ECO:0008006" key="4">
    <source>
        <dbReference type="Google" id="ProtNLM"/>
    </source>
</evidence>
<dbReference type="Proteomes" id="UP000282985">
    <property type="component" value="Unassembled WGS sequence"/>
</dbReference>
<dbReference type="OrthoDB" id="1119323at2"/>